<dbReference type="STRING" id="400682.A0A1X7VDX7"/>
<dbReference type="Gene3D" id="1.25.40.20">
    <property type="entry name" value="Ankyrin repeat-containing domain"/>
    <property type="match status" value="2"/>
</dbReference>
<dbReference type="PROSITE" id="PS50088">
    <property type="entry name" value="ANK_REPEAT"/>
    <property type="match status" value="2"/>
</dbReference>
<name>A0A1X7VDX7_AMPQE</name>
<proteinExistence type="predicted"/>
<dbReference type="InParanoid" id="A0A1X7VDX7"/>
<keyword evidence="2" id="KW-0040">ANK repeat</keyword>
<dbReference type="AlphaFoldDB" id="A0A1X7VDX7"/>
<dbReference type="OrthoDB" id="19014at2759"/>
<evidence type="ECO:0000313" key="3">
    <source>
        <dbReference type="EnsemblMetazoa" id="Aqu2.1.37717_001"/>
    </source>
</evidence>
<sequence>METSMYMSNIIMTSVPCRTLSGEIKSKEKSLRRRSVNLPISRPSYLETKAVVAPPRRKGVHFPVSVLLQQAITEGDLIEVKQLIKDYGNIVVEEREPSGLPPVMRAIFEGQLESLKLLVNSGAELTTTDPEGWTALHVAAAMDDLEAATFVISACNEPLTCIRNADGQRPVDLAESPEMARFLLKSDLNDLRIDSTTLSKSSSIDDTEMSVLKTVRNHYESNQDVEFLNVMLQSQTEFDTLLHLAAAKNYTRLAYYVLKHQLVDPDVRDREGFTPIHIAAFNSSVDVVLLLIEYGASIHTLTNSYEKTSDLTDNELILEILHEEESVEYI</sequence>
<dbReference type="Pfam" id="PF12796">
    <property type="entry name" value="Ank_2"/>
    <property type="match status" value="2"/>
</dbReference>
<dbReference type="KEGG" id="aqu:105311943"/>
<dbReference type="eggNOG" id="KOG0505">
    <property type="taxonomic scope" value="Eukaryota"/>
</dbReference>
<dbReference type="GO" id="GO:0019208">
    <property type="term" value="F:phosphatase regulator activity"/>
    <property type="evidence" value="ECO:0007669"/>
    <property type="project" value="TreeGrafter"/>
</dbReference>
<feature type="repeat" description="ANK" evidence="2">
    <location>
        <begin position="98"/>
        <end position="130"/>
    </location>
</feature>
<protein>
    <submittedName>
        <fullName evidence="3">Uncharacterized protein</fullName>
    </submittedName>
</protein>
<evidence type="ECO:0000313" key="4">
    <source>
        <dbReference type="Proteomes" id="UP000007879"/>
    </source>
</evidence>
<evidence type="ECO:0000256" key="1">
    <source>
        <dbReference type="ARBA" id="ARBA00022737"/>
    </source>
</evidence>
<keyword evidence="4" id="KW-1185">Reference proteome</keyword>
<reference evidence="4" key="1">
    <citation type="journal article" date="2010" name="Nature">
        <title>The Amphimedon queenslandica genome and the evolution of animal complexity.</title>
        <authorList>
            <person name="Srivastava M."/>
            <person name="Simakov O."/>
            <person name="Chapman J."/>
            <person name="Fahey B."/>
            <person name="Gauthier M.E."/>
            <person name="Mitros T."/>
            <person name="Richards G.S."/>
            <person name="Conaco C."/>
            <person name="Dacre M."/>
            <person name="Hellsten U."/>
            <person name="Larroux C."/>
            <person name="Putnam N.H."/>
            <person name="Stanke M."/>
            <person name="Adamska M."/>
            <person name="Darling A."/>
            <person name="Degnan S.M."/>
            <person name="Oakley T.H."/>
            <person name="Plachetzki D.C."/>
            <person name="Zhai Y."/>
            <person name="Adamski M."/>
            <person name="Calcino A."/>
            <person name="Cummins S.F."/>
            <person name="Goodstein D.M."/>
            <person name="Harris C."/>
            <person name="Jackson D.J."/>
            <person name="Leys S.P."/>
            <person name="Shu S."/>
            <person name="Woodcroft B.J."/>
            <person name="Vervoort M."/>
            <person name="Kosik K.S."/>
            <person name="Manning G."/>
            <person name="Degnan B.M."/>
            <person name="Rokhsar D.S."/>
        </authorList>
    </citation>
    <scope>NUCLEOTIDE SEQUENCE [LARGE SCALE GENOMIC DNA]</scope>
</reference>
<evidence type="ECO:0000256" key="2">
    <source>
        <dbReference type="PROSITE-ProRule" id="PRU00023"/>
    </source>
</evidence>
<keyword evidence="1" id="KW-0677">Repeat</keyword>
<dbReference type="Proteomes" id="UP000007879">
    <property type="component" value="Unassembled WGS sequence"/>
</dbReference>
<dbReference type="PROSITE" id="PS50297">
    <property type="entry name" value="ANK_REP_REGION"/>
    <property type="match status" value="2"/>
</dbReference>
<accession>A0A1X7VDX7</accession>
<feature type="repeat" description="ANK" evidence="2">
    <location>
        <begin position="271"/>
        <end position="303"/>
    </location>
</feature>
<dbReference type="InterPro" id="IPR051226">
    <property type="entry name" value="PP1_Regulatory_Subunit"/>
</dbReference>
<gene>
    <name evidence="3" type="primary">105311943</name>
</gene>
<dbReference type="InterPro" id="IPR002110">
    <property type="entry name" value="Ankyrin_rpt"/>
</dbReference>
<reference evidence="3" key="2">
    <citation type="submission" date="2017-05" db="UniProtKB">
        <authorList>
            <consortium name="EnsemblMetazoa"/>
        </authorList>
    </citation>
    <scope>IDENTIFICATION</scope>
</reference>
<organism evidence="3">
    <name type="scientific">Amphimedon queenslandica</name>
    <name type="common">Sponge</name>
    <dbReference type="NCBI Taxonomy" id="400682"/>
    <lineage>
        <taxon>Eukaryota</taxon>
        <taxon>Metazoa</taxon>
        <taxon>Porifera</taxon>
        <taxon>Demospongiae</taxon>
        <taxon>Heteroscleromorpha</taxon>
        <taxon>Haplosclerida</taxon>
        <taxon>Niphatidae</taxon>
        <taxon>Amphimedon</taxon>
    </lineage>
</organism>
<dbReference type="EnsemblMetazoa" id="XM_011404188.2">
    <property type="protein sequence ID" value="XP_011402490.2"/>
    <property type="gene ID" value="LOC105311943"/>
</dbReference>
<dbReference type="SMART" id="SM00248">
    <property type="entry name" value="ANK"/>
    <property type="match status" value="4"/>
</dbReference>
<dbReference type="PANTHER" id="PTHR24179">
    <property type="entry name" value="PROTEIN PHOSPHATASE 1 REGULATORY SUBUNIT 12"/>
    <property type="match status" value="1"/>
</dbReference>
<dbReference type="InterPro" id="IPR036770">
    <property type="entry name" value="Ankyrin_rpt-contain_sf"/>
</dbReference>
<dbReference type="SUPFAM" id="SSF48403">
    <property type="entry name" value="Ankyrin repeat"/>
    <property type="match status" value="1"/>
</dbReference>
<dbReference type="GO" id="GO:0005737">
    <property type="term" value="C:cytoplasm"/>
    <property type="evidence" value="ECO:0007669"/>
    <property type="project" value="TreeGrafter"/>
</dbReference>
<dbReference type="GO" id="GO:0004857">
    <property type="term" value="F:enzyme inhibitor activity"/>
    <property type="evidence" value="ECO:0007669"/>
    <property type="project" value="TreeGrafter"/>
</dbReference>
<dbReference type="EnsemblMetazoa" id="Aqu2.1.37717_001">
    <property type="protein sequence ID" value="Aqu2.1.37717_001"/>
    <property type="gene ID" value="Aqu2.1.37717"/>
</dbReference>
<dbReference type="PANTHER" id="PTHR24179:SF29">
    <property type="entry name" value="LD46604P"/>
    <property type="match status" value="1"/>
</dbReference>